<proteinExistence type="predicted"/>
<dbReference type="Pfam" id="PF02470">
    <property type="entry name" value="MlaD"/>
    <property type="match status" value="1"/>
</dbReference>
<comment type="caution">
    <text evidence="3">The sequence shown here is derived from an EMBL/GenBank/DDBJ whole genome shotgun (WGS) entry which is preliminary data.</text>
</comment>
<dbReference type="InterPro" id="IPR052336">
    <property type="entry name" value="MlaD_Phospholipid_Transporter"/>
</dbReference>
<sequence length="322" mass="34138">MRLPKPGSIASSAAIALVAIVSTSYLLFDVARVDWFRQPTRAMMVIPDAANLVPRSPILLSGVRVGQVTAVDSVAEGVEVRFDIDHGRRVPADSTVVIEALSALSEPYINFQTSTGAGPYIEDGAVLRAQSITTPKSIPELARTVTALLRQLDPTAIASIIGTFSEAFEGTETVLPEITHAADLLAATLISRAPQVRSLLADAQVPGPDVAVAGQQMSEAGPQWGEFGVKVSEVVDSLEVLLNARPVPEAYTTGDGLLPYLDEITDYVDRIGPDLKELFPVLGPLMRRAGDSLQTVDLSALIAQALHSVAPDGTVRLEVTVK</sequence>
<keyword evidence="1" id="KW-0472">Membrane</keyword>
<dbReference type="EMBL" id="VBUT01000002">
    <property type="protein sequence ID" value="TLF80785.1"/>
    <property type="molecule type" value="Genomic_DNA"/>
</dbReference>
<feature type="transmembrane region" description="Helical" evidence="1">
    <location>
        <begin position="6"/>
        <end position="28"/>
    </location>
</feature>
<keyword evidence="1" id="KW-1133">Transmembrane helix</keyword>
<evidence type="ECO:0000313" key="4">
    <source>
        <dbReference type="Proteomes" id="UP000306378"/>
    </source>
</evidence>
<accession>A0A5R8NWT9</accession>
<evidence type="ECO:0000256" key="1">
    <source>
        <dbReference type="SAM" id="Phobius"/>
    </source>
</evidence>
<dbReference type="PANTHER" id="PTHR33371">
    <property type="entry name" value="INTERMEMBRANE PHOSPHOLIPID TRANSPORT SYSTEM BINDING PROTEIN MLAD-RELATED"/>
    <property type="match status" value="1"/>
</dbReference>
<gene>
    <name evidence="3" type="ORF">FEK34_03535</name>
</gene>
<dbReference type="AlphaFoldDB" id="A0A5R8NWT9"/>
<dbReference type="Proteomes" id="UP000306378">
    <property type="component" value="Unassembled WGS sequence"/>
</dbReference>
<name>A0A5R8NWT9_9NOCA</name>
<organism evidence="3 4">
    <name type="scientific">Nocardia cyriacigeorgica</name>
    <dbReference type="NCBI Taxonomy" id="135487"/>
    <lineage>
        <taxon>Bacteria</taxon>
        <taxon>Bacillati</taxon>
        <taxon>Actinomycetota</taxon>
        <taxon>Actinomycetes</taxon>
        <taxon>Mycobacteriales</taxon>
        <taxon>Nocardiaceae</taxon>
        <taxon>Nocardia</taxon>
    </lineage>
</organism>
<keyword evidence="1" id="KW-0812">Transmembrane</keyword>
<protein>
    <submittedName>
        <fullName evidence="3">MCE family protein</fullName>
    </submittedName>
</protein>
<evidence type="ECO:0000259" key="2">
    <source>
        <dbReference type="Pfam" id="PF02470"/>
    </source>
</evidence>
<feature type="domain" description="Mce/MlaD" evidence="2">
    <location>
        <begin position="44"/>
        <end position="112"/>
    </location>
</feature>
<dbReference type="InterPro" id="IPR003399">
    <property type="entry name" value="Mce/MlaD"/>
</dbReference>
<dbReference type="PANTHER" id="PTHR33371:SF16">
    <property type="entry name" value="MCE-FAMILY PROTEIN MCE3F"/>
    <property type="match status" value="1"/>
</dbReference>
<dbReference type="GO" id="GO:0005576">
    <property type="term" value="C:extracellular region"/>
    <property type="evidence" value="ECO:0007669"/>
    <property type="project" value="TreeGrafter"/>
</dbReference>
<reference evidence="3 4" key="1">
    <citation type="submission" date="2019-05" db="EMBL/GenBank/DDBJ databases">
        <title>Genomes sequences of two Nocardia cyriacigeorgica environmental isolates, type strains Nocardia asteroides ATCC 19247 and Nocardia cyriacigeorgica DSM 44484.</title>
        <authorList>
            <person name="Vautrin F."/>
            <person name="Bergeron E."/>
            <person name="Dubost A."/>
            <person name="Abrouk D."/>
            <person name="Rodriguez Nava V."/>
            <person name="Pujic P."/>
        </authorList>
    </citation>
    <scope>NUCLEOTIDE SEQUENCE [LARGE SCALE GENOMIC DNA]</scope>
    <source>
        <strain evidence="3 4">EML 446</strain>
    </source>
</reference>
<dbReference type="RefSeq" id="WP_138446436.1">
    <property type="nucleotide sequence ID" value="NZ_VBUT01000002.1"/>
</dbReference>
<evidence type="ECO:0000313" key="3">
    <source>
        <dbReference type="EMBL" id="TLF80785.1"/>
    </source>
</evidence>